<accession>A0A2D2CY09</accession>
<dbReference type="InterPro" id="IPR027417">
    <property type="entry name" value="P-loop_NTPase"/>
</dbReference>
<dbReference type="Proteomes" id="UP000230709">
    <property type="component" value="Chromosome"/>
</dbReference>
<dbReference type="KEGG" id="mtw:CQW49_06740"/>
<organism evidence="2 3">
    <name type="scientific">Methylosinus trichosporium (strain ATCC 35070 / NCIMB 11131 / UNIQEM 75 / OB3b)</name>
    <dbReference type="NCBI Taxonomy" id="595536"/>
    <lineage>
        <taxon>Bacteria</taxon>
        <taxon>Pseudomonadati</taxon>
        <taxon>Pseudomonadota</taxon>
        <taxon>Alphaproteobacteria</taxon>
        <taxon>Hyphomicrobiales</taxon>
        <taxon>Methylocystaceae</taxon>
        <taxon>Methylosinus</taxon>
    </lineage>
</organism>
<dbReference type="GO" id="GO:0016887">
    <property type="term" value="F:ATP hydrolysis activity"/>
    <property type="evidence" value="ECO:0007669"/>
    <property type="project" value="InterPro"/>
</dbReference>
<dbReference type="Pfam" id="PF13304">
    <property type="entry name" value="AAA_21"/>
    <property type="match status" value="1"/>
</dbReference>
<evidence type="ECO:0000313" key="2">
    <source>
        <dbReference type="EMBL" id="ATQ67618.1"/>
    </source>
</evidence>
<dbReference type="AlphaFoldDB" id="A0A2D2CY09"/>
<dbReference type="PANTHER" id="PTHR32182:SF25">
    <property type="entry name" value="SLR1056 PROTEIN"/>
    <property type="match status" value="1"/>
</dbReference>
<dbReference type="PANTHER" id="PTHR32182">
    <property type="entry name" value="DNA REPLICATION AND REPAIR PROTEIN RECF"/>
    <property type="match status" value="1"/>
</dbReference>
<gene>
    <name evidence="2" type="ORF">CQW49_06740</name>
</gene>
<dbReference type="GO" id="GO:0006302">
    <property type="term" value="P:double-strand break repair"/>
    <property type="evidence" value="ECO:0007669"/>
    <property type="project" value="TreeGrafter"/>
</dbReference>
<keyword evidence="2" id="KW-0547">Nucleotide-binding</keyword>
<proteinExistence type="predicted"/>
<protein>
    <submittedName>
        <fullName evidence="2">ATP-binding protein</fullName>
    </submittedName>
</protein>
<evidence type="ECO:0000259" key="1">
    <source>
        <dbReference type="Pfam" id="PF13304"/>
    </source>
</evidence>
<reference evidence="3" key="1">
    <citation type="submission" date="2017-10" db="EMBL/GenBank/DDBJ databases">
        <title>Completed PacBio SMRT sequence of Methylosinus trichosporium OB3b reveals presence of a third large plasmid.</title>
        <authorList>
            <person name="Charles T.C."/>
            <person name="Lynch M.D.J."/>
            <person name="Heil J.R."/>
            <person name="Cheng J."/>
        </authorList>
    </citation>
    <scope>NUCLEOTIDE SEQUENCE [LARGE SCALE GENOMIC DNA]</scope>
    <source>
        <strain evidence="3">OB3b</strain>
    </source>
</reference>
<keyword evidence="2" id="KW-0067">ATP-binding</keyword>
<sequence>MGAGRGAVPTLSVLAIAGYRSLHDLVVPLERLNIVTGPNGSGKSSLYRALRLLAQTAQGGLVASLAREGGLRSTLWAGPERIGRSVRAGAHPVQGTVRREAVSLKLGFGAEDFGYCIDLGFPSQPAGSFALDPVIKRECIWAGPAYRQSALLVDRRGPSLRCAGPTGALEPLPETLAGFESMMTEFSDPRDAPEMAAVRQKLRSWRFYDHFRTDSDAPCRRPQVGTHTPALADDGADLAAALETIRVIGDKRGLDDAIDDAFPGAAIEVIDTDGWFKIAMHQHGLLRALETSELSDGTLRYLILVAALLSPRPPELLVLNEPETSLHADLIAPLARLVERASRHSQTIVVTHDRRLVELLSEVRDAKLIELEKDFGETRVKGALDSRPRWEWPKR</sequence>
<dbReference type="SUPFAM" id="SSF52540">
    <property type="entry name" value="P-loop containing nucleoside triphosphate hydrolases"/>
    <property type="match status" value="1"/>
</dbReference>
<name>A0A2D2CY09_METT3</name>
<keyword evidence="3" id="KW-1185">Reference proteome</keyword>
<evidence type="ECO:0000313" key="3">
    <source>
        <dbReference type="Proteomes" id="UP000230709"/>
    </source>
</evidence>
<feature type="domain" description="ATPase AAA-type core" evidence="1">
    <location>
        <begin position="32"/>
        <end position="357"/>
    </location>
</feature>
<dbReference type="PIRSF" id="PIRSF029347">
    <property type="entry name" value="RecF"/>
    <property type="match status" value="1"/>
</dbReference>
<dbReference type="Gene3D" id="3.40.50.300">
    <property type="entry name" value="P-loop containing nucleotide triphosphate hydrolases"/>
    <property type="match status" value="2"/>
</dbReference>
<dbReference type="FunFam" id="3.40.50.300:FF:002708">
    <property type="entry name" value="FeS assembly ATPase SufC"/>
    <property type="match status" value="1"/>
</dbReference>
<dbReference type="GO" id="GO:0005524">
    <property type="term" value="F:ATP binding"/>
    <property type="evidence" value="ECO:0007669"/>
    <property type="project" value="UniProtKB-KW"/>
</dbReference>
<dbReference type="STRING" id="595536.GCA_000178815_03808"/>
<dbReference type="InterPro" id="IPR014555">
    <property type="entry name" value="RecF-like"/>
</dbReference>
<dbReference type="GO" id="GO:0000731">
    <property type="term" value="P:DNA synthesis involved in DNA repair"/>
    <property type="evidence" value="ECO:0007669"/>
    <property type="project" value="TreeGrafter"/>
</dbReference>
<dbReference type="InterPro" id="IPR003959">
    <property type="entry name" value="ATPase_AAA_core"/>
</dbReference>
<dbReference type="EMBL" id="CP023737">
    <property type="protein sequence ID" value="ATQ67618.1"/>
    <property type="molecule type" value="Genomic_DNA"/>
</dbReference>
<dbReference type="FunFam" id="3.40.50.300:FF:002534">
    <property type="entry name" value="Putative RecF protein"/>
    <property type="match status" value="1"/>
</dbReference>
<dbReference type="RefSeq" id="WP_003611302.1">
    <property type="nucleotide sequence ID" value="NZ_ADVE02000001.1"/>
</dbReference>